<dbReference type="CDD" id="cd06579">
    <property type="entry name" value="TM_PBP1_transp_AraH_like"/>
    <property type="match status" value="1"/>
</dbReference>
<reference evidence="7 8" key="1">
    <citation type="journal article" date="2020" name="Cell Host Microbe">
        <title>Functional and Genomic Variation between Human-Derived Isolates of Lachnospiraceae Reveals Inter- and Intra-Species Diversity.</title>
        <authorList>
            <person name="Sorbara M.T."/>
            <person name="Littmann E.R."/>
            <person name="Fontana E."/>
            <person name="Moody T.U."/>
            <person name="Kohout C.E."/>
            <person name="Gjonbalaj M."/>
            <person name="Eaton V."/>
            <person name="Seok R."/>
            <person name="Leiner I.M."/>
            <person name="Pamer E.G."/>
        </authorList>
    </citation>
    <scope>NUCLEOTIDE SEQUENCE [LARGE SCALE GENOMIC DNA]</scope>
    <source>
        <strain evidence="7 8">MSK.17.74</strain>
    </source>
</reference>
<sequence>MINKVKDLLKDQDFMHRYASVIFAGLFLLAFNILAIAMNSTFLSLRNVNRLIEAAFPLMMVAFGQTICLLIGGIDISLGSIVSLTNVVCITFINVDSEFGWIPGILAAIVCGFLCGALNGFITQQFHIPALIVTISMSIVYAGLALFIMPVPGGMMHMGFYKFIKFKFFDVIPNSIILIFIILVIVRTITNRTAFGKAVRAMGGNVQSAYSAGINIKKTEILAFGLSGLLCGLGGIYMAVYINSGDPTIGTGMQMNAISASVIGGVSMVGANGDLIGTMFGVFIFTLISNLLNLNGISTNYQFLIKGFILIVALAISSIRNREE</sequence>
<feature type="transmembrane region" description="Helical" evidence="6">
    <location>
        <begin position="171"/>
        <end position="190"/>
    </location>
</feature>
<gene>
    <name evidence="7" type="ORF">G5B17_07540</name>
</gene>
<keyword evidence="5 6" id="KW-0472">Membrane</keyword>
<keyword evidence="4 6" id="KW-1133">Transmembrane helix</keyword>
<comment type="caution">
    <text evidence="7">The sequence shown here is derived from an EMBL/GenBank/DDBJ whole genome shotgun (WGS) entry which is preliminary data.</text>
</comment>
<evidence type="ECO:0000256" key="2">
    <source>
        <dbReference type="ARBA" id="ARBA00022475"/>
    </source>
</evidence>
<accession>A0ABX2H7F9</accession>
<evidence type="ECO:0000313" key="7">
    <source>
        <dbReference type="EMBL" id="NSG85286.1"/>
    </source>
</evidence>
<evidence type="ECO:0000256" key="5">
    <source>
        <dbReference type="ARBA" id="ARBA00023136"/>
    </source>
</evidence>
<evidence type="ECO:0000313" key="8">
    <source>
        <dbReference type="Proteomes" id="UP001644719"/>
    </source>
</evidence>
<evidence type="ECO:0000256" key="1">
    <source>
        <dbReference type="ARBA" id="ARBA00004651"/>
    </source>
</evidence>
<evidence type="ECO:0000256" key="3">
    <source>
        <dbReference type="ARBA" id="ARBA00022692"/>
    </source>
</evidence>
<feature type="transmembrane region" description="Helical" evidence="6">
    <location>
        <begin position="54"/>
        <end position="71"/>
    </location>
</feature>
<protein>
    <submittedName>
        <fullName evidence="7">ABC transporter permease</fullName>
    </submittedName>
</protein>
<feature type="transmembrane region" description="Helical" evidence="6">
    <location>
        <begin position="128"/>
        <end position="151"/>
    </location>
</feature>
<keyword evidence="3 6" id="KW-0812">Transmembrane</keyword>
<feature type="transmembrane region" description="Helical" evidence="6">
    <location>
        <begin position="221"/>
        <end position="242"/>
    </location>
</feature>
<evidence type="ECO:0000256" key="6">
    <source>
        <dbReference type="SAM" id="Phobius"/>
    </source>
</evidence>
<feature type="transmembrane region" description="Helical" evidence="6">
    <location>
        <begin position="78"/>
        <end position="95"/>
    </location>
</feature>
<proteinExistence type="predicted"/>
<comment type="subcellular location">
    <subcellularLocation>
        <location evidence="1">Cell membrane</location>
        <topology evidence="1">Multi-pass membrane protein</topology>
    </subcellularLocation>
</comment>
<dbReference type="GeneID" id="69514047"/>
<feature type="transmembrane region" description="Helical" evidence="6">
    <location>
        <begin position="21"/>
        <end position="42"/>
    </location>
</feature>
<feature type="transmembrane region" description="Helical" evidence="6">
    <location>
        <begin position="262"/>
        <end position="288"/>
    </location>
</feature>
<dbReference type="EMBL" id="JAAITS010000017">
    <property type="protein sequence ID" value="NSG85286.1"/>
    <property type="molecule type" value="Genomic_DNA"/>
</dbReference>
<evidence type="ECO:0000256" key="4">
    <source>
        <dbReference type="ARBA" id="ARBA00022989"/>
    </source>
</evidence>
<name>A0ABX2H7F9_9FIRM</name>
<organism evidence="7 8">
    <name type="scientific">Blautia faecis</name>
    <dbReference type="NCBI Taxonomy" id="871665"/>
    <lineage>
        <taxon>Bacteria</taxon>
        <taxon>Bacillati</taxon>
        <taxon>Bacillota</taxon>
        <taxon>Clostridia</taxon>
        <taxon>Lachnospirales</taxon>
        <taxon>Lachnospiraceae</taxon>
        <taxon>Blautia</taxon>
    </lineage>
</organism>
<dbReference type="InterPro" id="IPR001851">
    <property type="entry name" value="ABC_transp_permease"/>
</dbReference>
<keyword evidence="8" id="KW-1185">Reference proteome</keyword>
<dbReference type="RefSeq" id="WP_173769640.1">
    <property type="nucleotide sequence ID" value="NZ_JAAITS010000017.1"/>
</dbReference>
<keyword evidence="2" id="KW-1003">Cell membrane</keyword>
<dbReference type="Proteomes" id="UP001644719">
    <property type="component" value="Unassembled WGS sequence"/>
</dbReference>
<dbReference type="PANTHER" id="PTHR32196">
    <property type="entry name" value="ABC TRANSPORTER PERMEASE PROTEIN YPHD-RELATED-RELATED"/>
    <property type="match status" value="1"/>
</dbReference>
<dbReference type="Pfam" id="PF02653">
    <property type="entry name" value="BPD_transp_2"/>
    <property type="match status" value="1"/>
</dbReference>
<feature type="transmembrane region" description="Helical" evidence="6">
    <location>
        <begin position="101"/>
        <end position="121"/>
    </location>
</feature>